<gene>
    <name evidence="7" type="ORF">DI536_04790</name>
</gene>
<dbReference type="Pfam" id="PF00072">
    <property type="entry name" value="Response_reg"/>
    <property type="match status" value="1"/>
</dbReference>
<evidence type="ECO:0000256" key="4">
    <source>
        <dbReference type="PROSITE-ProRule" id="PRU00169"/>
    </source>
</evidence>
<reference evidence="7 8" key="1">
    <citation type="submission" date="2017-08" db="EMBL/GenBank/DDBJ databases">
        <title>Infants hospitalized years apart are colonized by the same room-sourced microbial strains.</title>
        <authorList>
            <person name="Brooks B."/>
            <person name="Olm M.R."/>
            <person name="Firek B.A."/>
            <person name="Baker R."/>
            <person name="Thomas B.C."/>
            <person name="Morowitz M.J."/>
            <person name="Banfield J.F."/>
        </authorList>
    </citation>
    <scope>NUCLEOTIDE SEQUENCE [LARGE SCALE GENOMIC DNA]</scope>
    <source>
        <strain evidence="7">S2_003_000_R2_14</strain>
    </source>
</reference>
<dbReference type="Pfam" id="PF02518">
    <property type="entry name" value="HATPase_c"/>
    <property type="match status" value="1"/>
</dbReference>
<dbReference type="SUPFAM" id="SSF55781">
    <property type="entry name" value="GAF domain-like"/>
    <property type="match status" value="1"/>
</dbReference>
<dbReference type="SUPFAM" id="SSF55874">
    <property type="entry name" value="ATPase domain of HSP90 chaperone/DNA topoisomerase II/histidine kinase"/>
    <property type="match status" value="1"/>
</dbReference>
<dbReference type="SMART" id="SM00387">
    <property type="entry name" value="HATPase_c"/>
    <property type="match status" value="1"/>
</dbReference>
<dbReference type="InterPro" id="IPR003661">
    <property type="entry name" value="HisK_dim/P_dom"/>
</dbReference>
<sequence length="726" mass="79226">MVLASTARVAPSLLAELRKRPELRRVPVLIDGTEGWRASLQRLDVDGVAESFDSLERLLTNSLKARKAVELDELIRKRLELMLELTRMSVSGVALDELVRTVSSRLSEGLGSERVAVLQVQGGVMSRGLLIDGNERTPVDLAVTPTYRRALESRLPVEIDGGWVVPLSADVREIAALVVRRDTPLEREELDYLQAVGVALANAIEQQQVHATAVRSQEALEDAYVERYKELVEANNRLRTADRKKNEIMAVLSHDLRAPLGVIIGYTHILSADGTLTQVQQTSADAISRGAKKALMLVESLLDSARGADGRIALFSRVFDVSEACQDAARELQLLAKEKGVGLRTEAPLSLDVFADEQKIRQVLQNLITNALKHSKGAKEIVVRARLRKRPDGDVALIEVRDDGKVEDPNAVLMAFDRSNGLGLSICRDFVERHGGEIWAEAPADGGAVFAFTLPMPAGQQRGLPTRKSEPLVLLVDDDPIFSRIATMGLSGHYRVELARDGNEAVSRARALQPDVIIMDVFMPNRDGLDALRELQSRPETENIPVILLSARPELPERVRPAELGAADFVAKPLPPSVLLSRVQAAVQRSRARPQLSAGPGNDPETGLYDHIGVANALEQELSRSVRYGRPLTLAVLKPLSNIGDDAGRCAAAIRQHIETPDFVGHLGHGVFVVVMPETQGDEAQKLVGRLVGVLADAHVSYRSRTLDVKDATGGRAEQLLEKLIS</sequence>
<dbReference type="InterPro" id="IPR011006">
    <property type="entry name" value="CheY-like_superfamily"/>
</dbReference>
<evidence type="ECO:0000256" key="2">
    <source>
        <dbReference type="ARBA" id="ARBA00012438"/>
    </source>
</evidence>
<dbReference type="InterPro" id="IPR036890">
    <property type="entry name" value="HATPase_C_sf"/>
</dbReference>
<dbReference type="AlphaFoldDB" id="A0A2W5W394"/>
<accession>A0A2W5W394</accession>
<evidence type="ECO:0000259" key="5">
    <source>
        <dbReference type="PROSITE" id="PS50109"/>
    </source>
</evidence>
<dbReference type="InterPro" id="IPR005467">
    <property type="entry name" value="His_kinase_dom"/>
</dbReference>
<feature type="domain" description="Response regulatory" evidence="6">
    <location>
        <begin position="472"/>
        <end position="587"/>
    </location>
</feature>
<dbReference type="PRINTS" id="PR00344">
    <property type="entry name" value="BCTRLSENSOR"/>
</dbReference>
<dbReference type="PANTHER" id="PTHR43547">
    <property type="entry name" value="TWO-COMPONENT HISTIDINE KINASE"/>
    <property type="match status" value="1"/>
</dbReference>
<proteinExistence type="predicted"/>
<dbReference type="Gene3D" id="3.30.565.10">
    <property type="entry name" value="Histidine kinase-like ATPase, C-terminal domain"/>
    <property type="match status" value="1"/>
</dbReference>
<protein>
    <recommendedName>
        <fullName evidence="2">histidine kinase</fullName>
        <ecNumber evidence="2">2.7.13.3</ecNumber>
    </recommendedName>
</protein>
<dbReference type="SUPFAM" id="SSF47384">
    <property type="entry name" value="Homodimeric domain of signal transducing histidine kinase"/>
    <property type="match status" value="1"/>
</dbReference>
<evidence type="ECO:0000259" key="6">
    <source>
        <dbReference type="PROSITE" id="PS50110"/>
    </source>
</evidence>
<dbReference type="PROSITE" id="PS50110">
    <property type="entry name" value="RESPONSE_REGULATORY"/>
    <property type="match status" value="1"/>
</dbReference>
<dbReference type="Pfam" id="PF00512">
    <property type="entry name" value="HisKA"/>
    <property type="match status" value="1"/>
</dbReference>
<dbReference type="GO" id="GO:0000155">
    <property type="term" value="F:phosphorelay sensor kinase activity"/>
    <property type="evidence" value="ECO:0007669"/>
    <property type="project" value="InterPro"/>
</dbReference>
<dbReference type="InterPro" id="IPR036097">
    <property type="entry name" value="HisK_dim/P_sf"/>
</dbReference>
<dbReference type="CDD" id="cd00082">
    <property type="entry name" value="HisKA"/>
    <property type="match status" value="1"/>
</dbReference>
<keyword evidence="3 4" id="KW-0597">Phosphoprotein</keyword>
<evidence type="ECO:0000256" key="1">
    <source>
        <dbReference type="ARBA" id="ARBA00000085"/>
    </source>
</evidence>
<evidence type="ECO:0000313" key="7">
    <source>
        <dbReference type="EMBL" id="PZR17631.1"/>
    </source>
</evidence>
<dbReference type="Gene3D" id="3.30.70.270">
    <property type="match status" value="1"/>
</dbReference>
<dbReference type="EC" id="2.7.13.3" evidence="2"/>
<feature type="domain" description="Histidine kinase" evidence="5">
    <location>
        <begin position="251"/>
        <end position="458"/>
    </location>
</feature>
<dbReference type="EMBL" id="QFQP01000002">
    <property type="protein sequence ID" value="PZR17631.1"/>
    <property type="molecule type" value="Genomic_DNA"/>
</dbReference>
<dbReference type="SMART" id="SM00388">
    <property type="entry name" value="HisKA"/>
    <property type="match status" value="1"/>
</dbReference>
<dbReference type="InterPro" id="IPR001789">
    <property type="entry name" value="Sig_transdc_resp-reg_receiver"/>
</dbReference>
<dbReference type="PROSITE" id="PS50109">
    <property type="entry name" value="HIS_KIN"/>
    <property type="match status" value="1"/>
</dbReference>
<dbReference type="Proteomes" id="UP000249061">
    <property type="component" value="Unassembled WGS sequence"/>
</dbReference>
<keyword evidence="7" id="KW-0808">Transferase</keyword>
<evidence type="ECO:0000256" key="3">
    <source>
        <dbReference type="ARBA" id="ARBA00022553"/>
    </source>
</evidence>
<dbReference type="SUPFAM" id="SSF55073">
    <property type="entry name" value="Nucleotide cyclase"/>
    <property type="match status" value="1"/>
</dbReference>
<dbReference type="InterPro" id="IPR043128">
    <property type="entry name" value="Rev_trsase/Diguanyl_cyclase"/>
</dbReference>
<keyword evidence="7" id="KW-0418">Kinase</keyword>
<dbReference type="InterPro" id="IPR003594">
    <property type="entry name" value="HATPase_dom"/>
</dbReference>
<evidence type="ECO:0000313" key="8">
    <source>
        <dbReference type="Proteomes" id="UP000249061"/>
    </source>
</evidence>
<organism evidence="7 8">
    <name type="scientific">Archangium gephyra</name>
    <dbReference type="NCBI Taxonomy" id="48"/>
    <lineage>
        <taxon>Bacteria</taxon>
        <taxon>Pseudomonadati</taxon>
        <taxon>Myxococcota</taxon>
        <taxon>Myxococcia</taxon>
        <taxon>Myxococcales</taxon>
        <taxon>Cystobacterineae</taxon>
        <taxon>Archangiaceae</taxon>
        <taxon>Archangium</taxon>
    </lineage>
</organism>
<dbReference type="PANTHER" id="PTHR43547:SF2">
    <property type="entry name" value="HYBRID SIGNAL TRANSDUCTION HISTIDINE KINASE C"/>
    <property type="match status" value="1"/>
</dbReference>
<comment type="caution">
    <text evidence="7">The sequence shown here is derived from an EMBL/GenBank/DDBJ whole genome shotgun (WGS) entry which is preliminary data.</text>
</comment>
<dbReference type="InterPro" id="IPR029787">
    <property type="entry name" value="Nucleotide_cyclase"/>
</dbReference>
<dbReference type="SMART" id="SM00448">
    <property type="entry name" value="REC"/>
    <property type="match status" value="1"/>
</dbReference>
<dbReference type="Gene3D" id="3.40.50.2300">
    <property type="match status" value="1"/>
</dbReference>
<name>A0A2W5W394_9BACT</name>
<dbReference type="Gene3D" id="1.10.287.130">
    <property type="match status" value="1"/>
</dbReference>
<dbReference type="InterPro" id="IPR004358">
    <property type="entry name" value="Sig_transdc_His_kin-like_C"/>
</dbReference>
<comment type="catalytic activity">
    <reaction evidence="1">
        <text>ATP + protein L-histidine = ADP + protein N-phospho-L-histidine.</text>
        <dbReference type="EC" id="2.7.13.3"/>
    </reaction>
</comment>
<dbReference type="CDD" id="cd00075">
    <property type="entry name" value="HATPase"/>
    <property type="match status" value="1"/>
</dbReference>
<dbReference type="SUPFAM" id="SSF52172">
    <property type="entry name" value="CheY-like"/>
    <property type="match status" value="1"/>
</dbReference>
<feature type="modified residue" description="4-aspartylphosphate" evidence="4">
    <location>
        <position position="520"/>
    </location>
</feature>